<feature type="chain" id="PRO_5045710829" description="Lipoprotein" evidence="1">
    <location>
        <begin position="22"/>
        <end position="160"/>
    </location>
</feature>
<evidence type="ECO:0000313" key="2">
    <source>
        <dbReference type="EMBL" id="GAA3721262.1"/>
    </source>
</evidence>
<gene>
    <name evidence="2" type="ORF">GCM10022268_31870</name>
</gene>
<dbReference type="EMBL" id="BAABBF010000009">
    <property type="protein sequence ID" value="GAA3721262.1"/>
    <property type="molecule type" value="Genomic_DNA"/>
</dbReference>
<evidence type="ECO:0008006" key="4">
    <source>
        <dbReference type="Google" id="ProtNLM"/>
    </source>
</evidence>
<accession>A0ABP7ENH2</accession>
<protein>
    <recommendedName>
        <fullName evidence="4">Lipoprotein</fullName>
    </recommendedName>
</protein>
<evidence type="ECO:0000256" key="1">
    <source>
        <dbReference type="SAM" id="SignalP"/>
    </source>
</evidence>
<name>A0ABP7ENH2_9SPHN</name>
<feature type="signal peptide" evidence="1">
    <location>
        <begin position="1"/>
        <end position="21"/>
    </location>
</feature>
<keyword evidence="3" id="KW-1185">Reference proteome</keyword>
<organism evidence="2 3">
    <name type="scientific">Sphingomonas cynarae</name>
    <dbReference type="NCBI Taxonomy" id="930197"/>
    <lineage>
        <taxon>Bacteria</taxon>
        <taxon>Pseudomonadati</taxon>
        <taxon>Pseudomonadota</taxon>
        <taxon>Alphaproteobacteria</taxon>
        <taxon>Sphingomonadales</taxon>
        <taxon>Sphingomonadaceae</taxon>
        <taxon>Sphingomonas</taxon>
    </lineage>
</organism>
<comment type="caution">
    <text evidence="2">The sequence shown here is derived from an EMBL/GenBank/DDBJ whole genome shotgun (WGS) entry which is preliminary data.</text>
</comment>
<evidence type="ECO:0000313" key="3">
    <source>
        <dbReference type="Proteomes" id="UP001500523"/>
    </source>
</evidence>
<dbReference type="Proteomes" id="UP001500523">
    <property type="component" value="Unassembled WGS sequence"/>
</dbReference>
<keyword evidence="1" id="KW-0732">Signal</keyword>
<dbReference type="PROSITE" id="PS51257">
    <property type="entry name" value="PROKAR_LIPOPROTEIN"/>
    <property type="match status" value="1"/>
</dbReference>
<proteinExistence type="predicted"/>
<sequence>MNVNGKMVAALTAALMMSACSGGTEPGNVAGEGNGVSLRNLADTEVAAPAGDRNFRLQGTLIPTPSDLQSRHFLLRERRAVGGNIIAILREERGDRIAYARTEVDCARRLFHVLGVGPSRATAEVATVYDGPLRPMAGLPLREELGAFICERAGTPLAKG</sequence>
<reference evidence="3" key="1">
    <citation type="journal article" date="2019" name="Int. J. Syst. Evol. Microbiol.">
        <title>The Global Catalogue of Microorganisms (GCM) 10K type strain sequencing project: providing services to taxonomists for standard genome sequencing and annotation.</title>
        <authorList>
            <consortium name="The Broad Institute Genomics Platform"/>
            <consortium name="The Broad Institute Genome Sequencing Center for Infectious Disease"/>
            <person name="Wu L."/>
            <person name="Ma J."/>
        </authorList>
    </citation>
    <scope>NUCLEOTIDE SEQUENCE [LARGE SCALE GENOMIC DNA]</scope>
    <source>
        <strain evidence="3">JCM 17498</strain>
    </source>
</reference>